<reference evidence="4 5" key="1">
    <citation type="submission" date="2019-09" db="EMBL/GenBank/DDBJ databases">
        <title>Actinomadura physcomitrii sp. nov., a novel actinomycete isolated from moss [Physcomitrium sphaericum (Ludw) Fuernr].</title>
        <authorList>
            <person name="Liu C."/>
            <person name="Zhuang X."/>
        </authorList>
    </citation>
    <scope>NUCLEOTIDE SEQUENCE [LARGE SCALE GENOMIC DNA]</scope>
    <source>
        <strain evidence="4 5">CYP1-1B</strain>
    </source>
</reference>
<gene>
    <name evidence="4" type="ORF">F9B16_12600</name>
</gene>
<dbReference type="EMBL" id="WBMR01000026">
    <property type="protein sequence ID" value="KAB2383483.1"/>
    <property type="molecule type" value="Genomic_DNA"/>
</dbReference>
<proteinExistence type="inferred from homology"/>
<evidence type="ECO:0000256" key="3">
    <source>
        <dbReference type="ARBA" id="ARBA00023027"/>
    </source>
</evidence>
<keyword evidence="3" id="KW-0520">NAD</keyword>
<evidence type="ECO:0000256" key="2">
    <source>
        <dbReference type="ARBA" id="ARBA00023002"/>
    </source>
</evidence>
<protein>
    <submittedName>
        <fullName evidence="4">Mycofactocin-coupled SDR family oxidoreductase</fullName>
    </submittedName>
</protein>
<comment type="similarity">
    <text evidence="1">Belongs to the short-chain dehydrogenases/reductases (SDR) family.</text>
</comment>
<dbReference type="PRINTS" id="PR00080">
    <property type="entry name" value="SDRFAMILY"/>
</dbReference>
<dbReference type="RefSeq" id="WP_151540212.1">
    <property type="nucleotide sequence ID" value="NZ_WBMR01000026.1"/>
</dbReference>
<dbReference type="AlphaFoldDB" id="A0A6L3VVW8"/>
<keyword evidence="2" id="KW-0560">Oxidoreductase</keyword>
<dbReference type="Pfam" id="PF13561">
    <property type="entry name" value="adh_short_C2"/>
    <property type="match status" value="1"/>
</dbReference>
<sequence length="271" mass="27817">MGQLDGKVAFITGAGRGQGRAHAGLLAEHGADVIAVDICADIPTVPYPMATEDDLAETARLVEAAGRRCATAVADVRDIGALQKALDHGIARLGGVDIVLANAGVLHSDRTETTLEQAAERWADAVGVMLTGVFNTLKVAQRPLVEQGRGGAIVITGSTAGLKGMTDGSGGMSGYNAAKHGVVGLAKGFARLLGPHGVRVNVVHPTAVDTYMINNPHSPMTRASDAQALARVLPVDRLQPVDVSRAILWLVSDAAFAVTGQALALDAGVSL</sequence>
<dbReference type="NCBIfam" id="TIGR03971">
    <property type="entry name" value="SDR_subfam_1"/>
    <property type="match status" value="1"/>
</dbReference>
<dbReference type="NCBIfam" id="NF009467">
    <property type="entry name" value="PRK12826.1-3"/>
    <property type="match status" value="1"/>
</dbReference>
<dbReference type="Proteomes" id="UP000483004">
    <property type="component" value="Unassembled WGS sequence"/>
</dbReference>
<comment type="caution">
    <text evidence="4">The sequence shown here is derived from an EMBL/GenBank/DDBJ whole genome shotgun (WGS) entry which is preliminary data.</text>
</comment>
<keyword evidence="5" id="KW-1185">Reference proteome</keyword>
<evidence type="ECO:0000256" key="1">
    <source>
        <dbReference type="ARBA" id="ARBA00006484"/>
    </source>
</evidence>
<dbReference type="GO" id="GO:0016491">
    <property type="term" value="F:oxidoreductase activity"/>
    <property type="evidence" value="ECO:0007669"/>
    <property type="project" value="UniProtKB-KW"/>
</dbReference>
<dbReference type="InterPro" id="IPR002347">
    <property type="entry name" value="SDR_fam"/>
</dbReference>
<dbReference type="PANTHER" id="PTHR24321">
    <property type="entry name" value="DEHYDROGENASES, SHORT CHAIN"/>
    <property type="match status" value="1"/>
</dbReference>
<accession>A0A6L3VVW8</accession>
<dbReference type="InterPro" id="IPR036291">
    <property type="entry name" value="NAD(P)-bd_dom_sf"/>
</dbReference>
<dbReference type="InterPro" id="IPR023985">
    <property type="entry name" value="SDR_subfam_1"/>
</dbReference>
<dbReference type="PANTHER" id="PTHR24321:SF8">
    <property type="entry name" value="ESTRADIOL 17-BETA-DEHYDROGENASE 8-RELATED"/>
    <property type="match status" value="1"/>
</dbReference>
<dbReference type="InterPro" id="IPR020904">
    <property type="entry name" value="Sc_DH/Rdtase_CS"/>
</dbReference>
<dbReference type="SUPFAM" id="SSF51735">
    <property type="entry name" value="NAD(P)-binding Rossmann-fold domains"/>
    <property type="match status" value="1"/>
</dbReference>
<dbReference type="OrthoDB" id="5173603at2"/>
<organism evidence="4 5">
    <name type="scientific">Actinomadura montaniterrae</name>
    <dbReference type="NCBI Taxonomy" id="1803903"/>
    <lineage>
        <taxon>Bacteria</taxon>
        <taxon>Bacillati</taxon>
        <taxon>Actinomycetota</taxon>
        <taxon>Actinomycetes</taxon>
        <taxon>Streptosporangiales</taxon>
        <taxon>Thermomonosporaceae</taxon>
        <taxon>Actinomadura</taxon>
    </lineage>
</organism>
<name>A0A6L3VVW8_9ACTN</name>
<evidence type="ECO:0000313" key="5">
    <source>
        <dbReference type="Proteomes" id="UP000483004"/>
    </source>
</evidence>
<evidence type="ECO:0000313" key="4">
    <source>
        <dbReference type="EMBL" id="KAB2383483.1"/>
    </source>
</evidence>
<dbReference type="Gene3D" id="3.40.50.720">
    <property type="entry name" value="NAD(P)-binding Rossmann-like Domain"/>
    <property type="match status" value="1"/>
</dbReference>
<dbReference type="CDD" id="cd05233">
    <property type="entry name" value="SDR_c"/>
    <property type="match status" value="1"/>
</dbReference>
<dbReference type="PROSITE" id="PS00061">
    <property type="entry name" value="ADH_SHORT"/>
    <property type="match status" value="1"/>
</dbReference>
<dbReference type="FunFam" id="3.40.50.720:FF:000084">
    <property type="entry name" value="Short-chain dehydrogenase reductase"/>
    <property type="match status" value="1"/>
</dbReference>
<dbReference type="PRINTS" id="PR00081">
    <property type="entry name" value="GDHRDH"/>
</dbReference>